<name>A0A5N5HXD3_9ROSA</name>
<proteinExistence type="predicted"/>
<sequence>MVPQSRRHHQLQMQNDPRSPLLVVNMGGIIRKPPEETHAHCGCDMDKYSTQRKLNGISNPTEAIDILHISKSEPQPSIRSDAGVPALRLVVPNRHNPLRHPLPSPISLCYPPLLPRPHLFSLRRPRPPPLSSLI</sequence>
<reference evidence="1 2" key="3">
    <citation type="submission" date="2019-11" db="EMBL/GenBank/DDBJ databases">
        <title>A de novo genome assembly of a pear dwarfing rootstock.</title>
        <authorList>
            <person name="Wang F."/>
            <person name="Wang J."/>
            <person name="Li S."/>
            <person name="Zhang Y."/>
            <person name="Fang M."/>
            <person name="Ma L."/>
            <person name="Zhao Y."/>
            <person name="Jiang S."/>
        </authorList>
    </citation>
    <scope>NUCLEOTIDE SEQUENCE [LARGE SCALE GENOMIC DNA]</scope>
    <source>
        <strain evidence="1">S2</strain>
        <tissue evidence="1">Leaf</tissue>
    </source>
</reference>
<protein>
    <submittedName>
        <fullName evidence="1">Uncharacterized protein</fullName>
    </submittedName>
</protein>
<evidence type="ECO:0000313" key="2">
    <source>
        <dbReference type="Proteomes" id="UP000327157"/>
    </source>
</evidence>
<comment type="caution">
    <text evidence="1">The sequence shown here is derived from an EMBL/GenBank/DDBJ whole genome shotgun (WGS) entry which is preliminary data.</text>
</comment>
<accession>A0A5N5HXD3</accession>
<keyword evidence="2" id="KW-1185">Reference proteome</keyword>
<evidence type="ECO:0000313" key="1">
    <source>
        <dbReference type="EMBL" id="KAB2630901.1"/>
    </source>
</evidence>
<dbReference type="EMBL" id="SMOL01000143">
    <property type="protein sequence ID" value="KAB2630901.1"/>
    <property type="molecule type" value="Genomic_DNA"/>
</dbReference>
<reference evidence="2" key="2">
    <citation type="submission" date="2019-10" db="EMBL/GenBank/DDBJ databases">
        <title>A de novo genome assembly of a pear dwarfing rootstock.</title>
        <authorList>
            <person name="Wang F."/>
            <person name="Wang J."/>
            <person name="Li S."/>
            <person name="Zhang Y."/>
            <person name="Fang M."/>
            <person name="Ma L."/>
            <person name="Zhao Y."/>
            <person name="Jiang S."/>
        </authorList>
    </citation>
    <scope>NUCLEOTIDE SEQUENCE [LARGE SCALE GENOMIC DNA]</scope>
</reference>
<dbReference type="Proteomes" id="UP000327157">
    <property type="component" value="Chromosome 12"/>
</dbReference>
<gene>
    <name evidence="1" type="ORF">D8674_008420</name>
</gene>
<organism evidence="1 2">
    <name type="scientific">Pyrus ussuriensis x Pyrus communis</name>
    <dbReference type="NCBI Taxonomy" id="2448454"/>
    <lineage>
        <taxon>Eukaryota</taxon>
        <taxon>Viridiplantae</taxon>
        <taxon>Streptophyta</taxon>
        <taxon>Embryophyta</taxon>
        <taxon>Tracheophyta</taxon>
        <taxon>Spermatophyta</taxon>
        <taxon>Magnoliopsida</taxon>
        <taxon>eudicotyledons</taxon>
        <taxon>Gunneridae</taxon>
        <taxon>Pentapetalae</taxon>
        <taxon>rosids</taxon>
        <taxon>fabids</taxon>
        <taxon>Rosales</taxon>
        <taxon>Rosaceae</taxon>
        <taxon>Amygdaloideae</taxon>
        <taxon>Maleae</taxon>
        <taxon>Pyrus</taxon>
    </lineage>
</organism>
<reference evidence="1 2" key="1">
    <citation type="submission" date="2019-09" db="EMBL/GenBank/DDBJ databases">
        <authorList>
            <person name="Ou C."/>
        </authorList>
    </citation>
    <scope>NUCLEOTIDE SEQUENCE [LARGE SCALE GENOMIC DNA]</scope>
    <source>
        <strain evidence="1">S2</strain>
        <tissue evidence="1">Leaf</tissue>
    </source>
</reference>
<dbReference type="AlphaFoldDB" id="A0A5N5HXD3"/>